<dbReference type="AlphaFoldDB" id="D9SN11"/>
<evidence type="ECO:0000313" key="2">
    <source>
        <dbReference type="Proteomes" id="UP000002730"/>
    </source>
</evidence>
<gene>
    <name evidence="1" type="ordered locus">Clocel_2134</name>
</gene>
<sequence>MYDAKFENKEKDPLKYSCLAEKGYFKGLKSDSCLNAYRPSFSANYEIKMN</sequence>
<dbReference type="RefSeq" id="WP_010076904.1">
    <property type="nucleotide sequence ID" value="NC_014393.1"/>
</dbReference>
<organism evidence="1 2">
    <name type="scientific">Clostridium cellulovorans (strain ATCC 35296 / DSM 3052 / OCM 3 / 743B)</name>
    <dbReference type="NCBI Taxonomy" id="573061"/>
    <lineage>
        <taxon>Bacteria</taxon>
        <taxon>Bacillati</taxon>
        <taxon>Bacillota</taxon>
        <taxon>Clostridia</taxon>
        <taxon>Eubacteriales</taxon>
        <taxon>Clostridiaceae</taxon>
        <taxon>Clostridium</taxon>
    </lineage>
</organism>
<evidence type="ECO:0000313" key="1">
    <source>
        <dbReference type="EMBL" id="ADL51877.1"/>
    </source>
</evidence>
<dbReference type="EMBL" id="CP002160">
    <property type="protein sequence ID" value="ADL51877.1"/>
    <property type="molecule type" value="Genomic_DNA"/>
</dbReference>
<dbReference type="Proteomes" id="UP000002730">
    <property type="component" value="Chromosome"/>
</dbReference>
<accession>D9SN11</accession>
<reference evidence="1 2" key="1">
    <citation type="submission" date="2010-08" db="EMBL/GenBank/DDBJ databases">
        <title>Complete sequence of Clostridium cellulovorans 743B.</title>
        <authorList>
            <consortium name="US DOE Joint Genome Institute"/>
            <person name="Lucas S."/>
            <person name="Copeland A."/>
            <person name="Lapidus A."/>
            <person name="Cheng J.-F."/>
            <person name="Bruce D."/>
            <person name="Goodwin L."/>
            <person name="Pitluck S."/>
            <person name="Chertkov O."/>
            <person name="Detter J.C."/>
            <person name="Han C."/>
            <person name="Tapia R."/>
            <person name="Land M."/>
            <person name="Hauser L."/>
            <person name="Chang Y.-J."/>
            <person name="Jeffries C."/>
            <person name="Kyrpides N."/>
            <person name="Ivanova N."/>
            <person name="Mikhailova N."/>
            <person name="Hemme C.L."/>
            <person name="Woyke T."/>
        </authorList>
    </citation>
    <scope>NUCLEOTIDE SEQUENCE [LARGE SCALE GENOMIC DNA]</scope>
    <source>
        <strain evidence="2">ATCC 35296 / DSM 3052 / OCM 3 / 743B</strain>
    </source>
</reference>
<protein>
    <submittedName>
        <fullName evidence="1">Uncharacterized protein</fullName>
    </submittedName>
</protein>
<name>D9SN11_CLOC7</name>
<dbReference type="HOGENOM" id="CLU_3116298_0_0_9"/>
<dbReference type="KEGG" id="ccb:Clocel_2134"/>
<proteinExistence type="predicted"/>
<keyword evidence="2" id="KW-1185">Reference proteome</keyword>